<dbReference type="SUPFAM" id="SSF47598">
    <property type="entry name" value="Ribbon-helix-helix"/>
    <property type="match status" value="1"/>
</dbReference>
<evidence type="ECO:0000313" key="2">
    <source>
        <dbReference type="EMBL" id="CCI51480.1"/>
    </source>
</evidence>
<proteinExistence type="predicted"/>
<evidence type="ECO:0000259" key="1">
    <source>
        <dbReference type="Pfam" id="PF01402"/>
    </source>
</evidence>
<sequence length="70" mass="7633">MKTTLYLPDDLKQAVEVEARRRGISEAEVVRGALREQLMTGPVRPRAGIITGLEPIADRVDELLGEGFGA</sequence>
<feature type="domain" description="Ribbon-helix-helix protein CopG" evidence="1">
    <location>
        <begin position="2"/>
        <end position="38"/>
    </location>
</feature>
<dbReference type="EMBL" id="CAJC01000009">
    <property type="protein sequence ID" value="CCI51480.1"/>
    <property type="molecule type" value="Genomic_DNA"/>
</dbReference>
<dbReference type="GO" id="GO:0006355">
    <property type="term" value="P:regulation of DNA-templated transcription"/>
    <property type="evidence" value="ECO:0007669"/>
    <property type="project" value="InterPro"/>
</dbReference>
<dbReference type="Pfam" id="PF01402">
    <property type="entry name" value="RHH_1"/>
    <property type="match status" value="1"/>
</dbReference>
<dbReference type="InterPro" id="IPR010985">
    <property type="entry name" value="Ribbon_hlx_hlx"/>
</dbReference>
<gene>
    <name evidence="2" type="ORF">BN13_1060008</name>
</gene>
<comment type="caution">
    <text evidence="2">The sequence shown here is derived from an EMBL/GenBank/DDBJ whole genome shotgun (WGS) entry which is preliminary data.</text>
</comment>
<accession>A0A077M6R3</accession>
<dbReference type="STRING" id="1193518.BN13_1060008"/>
<dbReference type="InterPro" id="IPR002145">
    <property type="entry name" value="CopG"/>
</dbReference>
<dbReference type="OrthoDB" id="3542100at2"/>
<dbReference type="AlphaFoldDB" id="A0A077M6R3"/>
<name>A0A077M6R3_9MICO</name>
<evidence type="ECO:0000313" key="3">
    <source>
        <dbReference type="Proteomes" id="UP000035720"/>
    </source>
</evidence>
<reference evidence="2 3" key="1">
    <citation type="journal article" date="2013" name="ISME J.">
        <title>A metabolic model for members of the genus Tetrasphaera involved in enhanced biological phosphorus removal.</title>
        <authorList>
            <person name="Kristiansen R."/>
            <person name="Nguyen H.T.T."/>
            <person name="Saunders A.M."/>
            <person name="Nielsen J.L."/>
            <person name="Wimmer R."/>
            <person name="Le V.Q."/>
            <person name="McIlroy S.J."/>
            <person name="Petrovski S."/>
            <person name="Seviour R.J."/>
            <person name="Calteau A."/>
            <person name="Nielsen K.L."/>
            <person name="Nielsen P.H."/>
        </authorList>
    </citation>
    <scope>NUCLEOTIDE SEQUENCE [LARGE SCALE GENOMIC DNA]</scope>
    <source>
        <strain evidence="2 3">Ben 74</strain>
    </source>
</reference>
<dbReference type="RefSeq" id="WP_048547940.1">
    <property type="nucleotide sequence ID" value="NZ_HF571038.1"/>
</dbReference>
<keyword evidence="3" id="KW-1185">Reference proteome</keyword>
<organism evidence="2 3">
    <name type="scientific">Nostocoides jenkinsii Ben 74</name>
    <dbReference type="NCBI Taxonomy" id="1193518"/>
    <lineage>
        <taxon>Bacteria</taxon>
        <taxon>Bacillati</taxon>
        <taxon>Actinomycetota</taxon>
        <taxon>Actinomycetes</taxon>
        <taxon>Micrococcales</taxon>
        <taxon>Intrasporangiaceae</taxon>
        <taxon>Nostocoides</taxon>
    </lineage>
</organism>
<protein>
    <recommendedName>
        <fullName evidence="1">Ribbon-helix-helix protein CopG domain-containing protein</fullName>
    </recommendedName>
</protein>
<dbReference type="Proteomes" id="UP000035720">
    <property type="component" value="Unassembled WGS sequence"/>
</dbReference>
<dbReference type="CDD" id="cd21631">
    <property type="entry name" value="RHH_CopG_NikR-like"/>
    <property type="match status" value="1"/>
</dbReference>